<dbReference type="RefSeq" id="WP_113993124.1">
    <property type="nucleotide sequence ID" value="NZ_JAWHPP010000017.1"/>
</dbReference>
<dbReference type="InterPro" id="IPR007630">
    <property type="entry name" value="RNA_pol_sigma70_r4"/>
</dbReference>
<dbReference type="GO" id="GO:0016987">
    <property type="term" value="F:sigma factor activity"/>
    <property type="evidence" value="ECO:0007669"/>
    <property type="project" value="UniProtKB-KW"/>
</dbReference>
<dbReference type="PROSITE" id="PS00716">
    <property type="entry name" value="SIGMA70_2"/>
    <property type="match status" value="1"/>
</dbReference>
<evidence type="ECO:0000259" key="5">
    <source>
        <dbReference type="PROSITE" id="PS00716"/>
    </source>
</evidence>
<dbReference type="Gene3D" id="1.10.10.10">
    <property type="entry name" value="Winged helix-like DNA-binding domain superfamily/Winged helix DNA-binding domain"/>
    <property type="match status" value="1"/>
</dbReference>
<keyword evidence="1" id="KW-0805">Transcription regulation</keyword>
<dbReference type="Pfam" id="PF04545">
    <property type="entry name" value="Sigma70_r4"/>
    <property type="match status" value="1"/>
</dbReference>
<dbReference type="CDD" id="cd06171">
    <property type="entry name" value="Sigma70_r4"/>
    <property type="match status" value="1"/>
</dbReference>
<keyword evidence="4" id="KW-0804">Transcription</keyword>
<dbReference type="SUPFAM" id="SSF88659">
    <property type="entry name" value="Sigma3 and sigma4 domains of RNA polymerase sigma factors"/>
    <property type="match status" value="1"/>
</dbReference>
<dbReference type="InterPro" id="IPR000943">
    <property type="entry name" value="RNA_pol_sigma70"/>
</dbReference>
<dbReference type="InterPro" id="IPR014284">
    <property type="entry name" value="RNA_pol_sigma-70_dom"/>
</dbReference>
<organism evidence="6 7">
    <name type="scientific">Faecalibacterium prausnitzii</name>
    <dbReference type="NCBI Taxonomy" id="853"/>
    <lineage>
        <taxon>Bacteria</taxon>
        <taxon>Bacillati</taxon>
        <taxon>Bacillota</taxon>
        <taxon>Clostridia</taxon>
        <taxon>Eubacteriales</taxon>
        <taxon>Oscillospiraceae</taxon>
        <taxon>Faecalibacterium</taxon>
    </lineage>
</organism>
<protein>
    <recommendedName>
        <fullName evidence="5">RNA polymerase sigma-70 domain-containing protein</fullName>
    </recommendedName>
</protein>
<keyword evidence="3" id="KW-0238">DNA-binding</keyword>
<dbReference type="AlphaFoldDB" id="A0A367G068"/>
<dbReference type="GO" id="GO:0006352">
    <property type="term" value="P:DNA-templated transcription initiation"/>
    <property type="evidence" value="ECO:0007669"/>
    <property type="project" value="InterPro"/>
</dbReference>
<dbReference type="PRINTS" id="PR00046">
    <property type="entry name" value="SIGMA70FCT"/>
</dbReference>
<name>A0A367G068_9FIRM</name>
<reference evidence="6 7" key="1">
    <citation type="submission" date="2018-03" db="EMBL/GenBank/DDBJ databases">
        <title>Complete genome sequencing of Faecalibacterium prausnitzii strains isolated from the human gut.</title>
        <authorList>
            <person name="Fitzgerald B.C."/>
            <person name="Shkoporov A.N."/>
            <person name="Ross P.R."/>
            <person name="Hill C."/>
        </authorList>
    </citation>
    <scope>NUCLEOTIDE SEQUENCE [LARGE SCALE GENOMIC DNA]</scope>
    <source>
        <strain evidence="6 7">ATCC 27768</strain>
    </source>
</reference>
<evidence type="ECO:0000313" key="7">
    <source>
        <dbReference type="Proteomes" id="UP000252378"/>
    </source>
</evidence>
<dbReference type="GO" id="GO:0003677">
    <property type="term" value="F:DNA binding"/>
    <property type="evidence" value="ECO:0007669"/>
    <property type="project" value="UniProtKB-KW"/>
</dbReference>
<feature type="domain" description="RNA polymerase sigma-70" evidence="5">
    <location>
        <begin position="322"/>
        <end position="348"/>
    </location>
</feature>
<proteinExistence type="predicted"/>
<dbReference type="NCBIfam" id="TIGR02937">
    <property type="entry name" value="sigma70-ECF"/>
    <property type="match status" value="1"/>
</dbReference>
<comment type="caution">
    <text evidence="6">The sequence shown here is derived from an EMBL/GenBank/DDBJ whole genome shotgun (WGS) entry which is preliminary data.</text>
</comment>
<evidence type="ECO:0000313" key="6">
    <source>
        <dbReference type="EMBL" id="RCH43603.1"/>
    </source>
</evidence>
<accession>A0A367G068</accession>
<evidence type="ECO:0000256" key="1">
    <source>
        <dbReference type="ARBA" id="ARBA00023015"/>
    </source>
</evidence>
<evidence type="ECO:0000256" key="4">
    <source>
        <dbReference type="ARBA" id="ARBA00023163"/>
    </source>
</evidence>
<dbReference type="Pfam" id="PF04542">
    <property type="entry name" value="Sigma70_r2"/>
    <property type="match status" value="1"/>
</dbReference>
<keyword evidence="2" id="KW-0731">Sigma factor</keyword>
<evidence type="ECO:0000256" key="2">
    <source>
        <dbReference type="ARBA" id="ARBA00023082"/>
    </source>
</evidence>
<gene>
    <name evidence="6" type="ORF">C7J97_12235</name>
</gene>
<dbReference type="EMBL" id="PXUP01000020">
    <property type="protein sequence ID" value="RCH43603.1"/>
    <property type="molecule type" value="Genomic_DNA"/>
</dbReference>
<sequence>MSRDTALSNLIALAQRQGYVLTDDILDEGDDLSLMDIDWLSSALVSKGVLVYDEAPAIKDTVSTSAAETYDYAQSDYEETYKKAIALSPESQGIIDSIKSILPPQRGEFDTLKYQVVDGNSYARQRVIEMHLRFAVRVAVSFVERYGIQFEDAFSLACIGLVTAVDKYDPDTDGSIGSFISYYMMQVINREMPLPCKEVYYPVHVKERWTPVYLQLKKDGCVGCNDLPCCKYEKEKIKETFPDISFPDIQEMIRMSMSEISLSELAENEEEPTTTSALEQISADLKQHEQTKALNKALETLTPREKDVMILRYGLLDDNPFTLEEVGQKYSVTRERIRQIEAKALRKLNTKKTLRILEENL</sequence>
<evidence type="ECO:0000256" key="3">
    <source>
        <dbReference type="ARBA" id="ARBA00023125"/>
    </source>
</evidence>
<dbReference type="InterPro" id="IPR050239">
    <property type="entry name" value="Sigma-70_RNA_pol_init_factors"/>
</dbReference>
<dbReference type="InterPro" id="IPR007627">
    <property type="entry name" value="RNA_pol_sigma70_r2"/>
</dbReference>
<dbReference type="InterPro" id="IPR013324">
    <property type="entry name" value="RNA_pol_sigma_r3/r4-like"/>
</dbReference>
<dbReference type="InterPro" id="IPR036388">
    <property type="entry name" value="WH-like_DNA-bd_sf"/>
</dbReference>
<dbReference type="SUPFAM" id="SSF88946">
    <property type="entry name" value="Sigma2 domain of RNA polymerase sigma factors"/>
    <property type="match status" value="1"/>
</dbReference>
<dbReference type="PANTHER" id="PTHR30603">
    <property type="entry name" value="RNA POLYMERASE SIGMA FACTOR RPO"/>
    <property type="match status" value="1"/>
</dbReference>
<dbReference type="Proteomes" id="UP000252378">
    <property type="component" value="Unassembled WGS sequence"/>
</dbReference>
<dbReference type="PANTHER" id="PTHR30603:SF47">
    <property type="entry name" value="RNA POLYMERASE SIGMA FACTOR SIGD, CHLOROPLASTIC"/>
    <property type="match status" value="1"/>
</dbReference>
<dbReference type="Gene3D" id="1.20.120.1810">
    <property type="match status" value="1"/>
</dbReference>
<dbReference type="InterPro" id="IPR013325">
    <property type="entry name" value="RNA_pol_sigma_r2"/>
</dbReference>